<accession>A0A286P6J5</accession>
<sequence length="61" mass="6416">MIAMFNVTGLCPKSLAIAGRAVTMMFASTLSMNNAQATMSGARKTGDMGWARGKDAIMPTM</sequence>
<protein>
    <submittedName>
        <fullName evidence="1">Uncharacterized protein</fullName>
    </submittedName>
</protein>
<reference evidence="1" key="2">
    <citation type="journal article" date="2017" name="Genome Announc.">
        <title>High-Quality Draft Genome Sequence of Burkholderia contaminans CH-1, a Gram-Negative Bacterium That Metabolizes 2-Azahypoxanthine, a Plant Growth-Regulating Compound.</title>
        <authorList>
            <person name="Choi J.-H."/>
            <person name="Sugiura H."/>
            <person name="Moriuchi R."/>
            <person name="Kawagishi H."/>
            <person name="Dohra H."/>
        </authorList>
    </citation>
    <scope>NUCLEOTIDE SEQUENCE</scope>
    <source>
        <strain evidence="1">CH-1</strain>
    </source>
</reference>
<name>A0A286P6J5_9BURK</name>
<reference evidence="1" key="1">
    <citation type="journal article" date="2016" name="Biosci. Biotechnol. Biochem.">
        <title>Bioconversion of AHX to AOH by resting cells of Burkholderia contaminans CH-1.</title>
        <authorList>
            <person name="Choi J.H."/>
            <person name="Kikuchi A."/>
            <person name="Pumkaeo P."/>
            <person name="Hirai H."/>
            <person name="Tokuyama S."/>
            <person name="Kawagishi H."/>
        </authorList>
    </citation>
    <scope>NUCLEOTIDE SEQUENCE</scope>
    <source>
        <strain evidence="1">CH-1</strain>
    </source>
</reference>
<dbReference type="AlphaFoldDB" id="A0A286P6J5"/>
<proteinExistence type="predicted"/>
<organism evidence="1">
    <name type="scientific">Burkholderia contaminans</name>
    <dbReference type="NCBI Taxonomy" id="488447"/>
    <lineage>
        <taxon>Bacteria</taxon>
        <taxon>Pseudomonadati</taxon>
        <taxon>Pseudomonadota</taxon>
        <taxon>Betaproteobacteria</taxon>
        <taxon>Burkholderiales</taxon>
        <taxon>Burkholderiaceae</taxon>
        <taxon>Burkholderia</taxon>
        <taxon>Burkholderia cepacia complex</taxon>
    </lineage>
</organism>
<evidence type="ECO:0000313" key="1">
    <source>
        <dbReference type="EMBL" id="BBA38458.1"/>
    </source>
</evidence>
<gene>
    <name evidence="1" type="ORF">BCCH1_08770</name>
</gene>
<dbReference type="EMBL" id="AP018357">
    <property type="protein sequence ID" value="BBA38458.1"/>
    <property type="molecule type" value="Genomic_DNA"/>
</dbReference>